<organism evidence="4 5">
    <name type="scientific">Cnephaeus nilssonii</name>
    <name type="common">Northern bat</name>
    <name type="synonym">Eptesicus nilssonii</name>
    <dbReference type="NCBI Taxonomy" id="3371016"/>
    <lineage>
        <taxon>Eukaryota</taxon>
        <taxon>Metazoa</taxon>
        <taxon>Chordata</taxon>
        <taxon>Craniata</taxon>
        <taxon>Vertebrata</taxon>
        <taxon>Euteleostomi</taxon>
        <taxon>Mammalia</taxon>
        <taxon>Eutheria</taxon>
        <taxon>Laurasiatheria</taxon>
        <taxon>Chiroptera</taxon>
        <taxon>Yangochiroptera</taxon>
        <taxon>Vespertilionidae</taxon>
        <taxon>Cnephaeus</taxon>
    </lineage>
</organism>
<evidence type="ECO:0000256" key="2">
    <source>
        <dbReference type="SAM" id="MobiDB-lite"/>
    </source>
</evidence>
<dbReference type="Gene3D" id="1.20.5.390">
    <property type="entry name" value="L1 transposable element, trimerization domain"/>
    <property type="match status" value="1"/>
</dbReference>
<evidence type="ECO:0000313" key="4">
    <source>
        <dbReference type="EMBL" id="KAK1338636.1"/>
    </source>
</evidence>
<evidence type="ECO:0000313" key="5">
    <source>
        <dbReference type="Proteomes" id="UP001177744"/>
    </source>
</evidence>
<reference evidence="4" key="1">
    <citation type="submission" date="2023-06" db="EMBL/GenBank/DDBJ databases">
        <title>Reference genome for the Northern bat (Eptesicus nilssonii), a most northern bat species.</title>
        <authorList>
            <person name="Laine V.N."/>
            <person name="Pulliainen A.T."/>
            <person name="Lilley T.M."/>
        </authorList>
    </citation>
    <scope>NUCLEOTIDE SEQUENCE</scope>
    <source>
        <strain evidence="4">BLF_Eptnil</strain>
        <tissue evidence="4">Kidney</tissue>
    </source>
</reference>
<keyword evidence="5" id="KW-1185">Reference proteome</keyword>
<evidence type="ECO:0000256" key="1">
    <source>
        <dbReference type="SAM" id="Coils"/>
    </source>
</evidence>
<accession>A0AA40HW93</accession>
<dbReference type="InterPro" id="IPR004244">
    <property type="entry name" value="Transposase_22"/>
</dbReference>
<feature type="compositionally biased region" description="Basic residues" evidence="2">
    <location>
        <begin position="1"/>
        <end position="12"/>
    </location>
</feature>
<name>A0AA40HW93_CNENI</name>
<protein>
    <recommendedName>
        <fullName evidence="3">L1 transposable element RRM domain-containing protein</fullName>
    </recommendedName>
</protein>
<dbReference type="PANTHER" id="PTHR11505">
    <property type="entry name" value="L1 TRANSPOSABLE ELEMENT-RELATED"/>
    <property type="match status" value="1"/>
</dbReference>
<dbReference type="Gene3D" id="3.30.70.1820">
    <property type="entry name" value="L1 transposable element, RRM domain"/>
    <property type="match status" value="1"/>
</dbReference>
<evidence type="ECO:0000259" key="3">
    <source>
        <dbReference type="Pfam" id="PF02994"/>
    </source>
</evidence>
<feature type="compositionally biased region" description="Basic and acidic residues" evidence="2">
    <location>
        <begin position="13"/>
        <end position="22"/>
    </location>
</feature>
<gene>
    <name evidence="4" type="ORF">QTO34_019290</name>
</gene>
<dbReference type="AlphaFoldDB" id="A0AA40HW93"/>
<proteinExistence type="predicted"/>
<comment type="caution">
    <text evidence="4">The sequence shown here is derived from an EMBL/GenBank/DDBJ whole genome shotgun (WGS) entry which is preliminary data.</text>
</comment>
<dbReference type="Proteomes" id="UP001177744">
    <property type="component" value="Unassembled WGS sequence"/>
</dbReference>
<dbReference type="InterPro" id="IPR043636">
    <property type="entry name" value="L1_RRM_dom"/>
</dbReference>
<dbReference type="EMBL" id="JAULJE010000009">
    <property type="protein sequence ID" value="KAK1338636.1"/>
    <property type="molecule type" value="Genomic_DNA"/>
</dbReference>
<feature type="domain" description="L1 transposable element RRM" evidence="3">
    <location>
        <begin position="129"/>
        <end position="195"/>
    </location>
</feature>
<sequence>MGRQRNNPHKKEKQASPEKEVNELEASNLSEKEFREMVIRWLKRMEDKFDNMSKNQEEMKKNQEEMKNDIAAVKNSIESIKSRREEAEDRISELEDKMEKNTQVEQLLEKKMKKQEESLRKLWDNTKQNNIRIIGVPEGNETGEGIENLFEEIMTENFLDIGKKKHTNPRSSQSPKKNEPKRPTPWHIIIKLANSNDKLCEDEDHFQQTVDIPENVDITLKRTYSCEAPQGLQSHQFRTQSPWKEREEALVENSGEIERNWPLFPPSAVMYRHDQGVTLGFLYKMRTVYIQFSISIFIQEN</sequence>
<feature type="coiled-coil region" evidence="1">
    <location>
        <begin position="42"/>
        <end position="117"/>
    </location>
</feature>
<keyword evidence="1" id="KW-0175">Coiled coil</keyword>
<feature type="region of interest" description="Disordered" evidence="2">
    <location>
        <begin position="1"/>
        <end position="29"/>
    </location>
</feature>
<feature type="region of interest" description="Disordered" evidence="2">
    <location>
        <begin position="163"/>
        <end position="184"/>
    </location>
</feature>
<dbReference type="Pfam" id="PF02994">
    <property type="entry name" value="Transposase_22"/>
    <property type="match status" value="1"/>
</dbReference>